<dbReference type="Pfam" id="PF07603">
    <property type="entry name" value="Lcl_C"/>
    <property type="match status" value="1"/>
</dbReference>
<evidence type="ECO:0000313" key="5">
    <source>
        <dbReference type="Proteomes" id="UP000501466"/>
    </source>
</evidence>
<accession>A0A6F8PR74</accession>
<protein>
    <recommendedName>
        <fullName evidence="3">Lcl C-terminal domain-containing protein</fullName>
    </recommendedName>
</protein>
<keyword evidence="5" id="KW-1185">Reference proteome</keyword>
<evidence type="ECO:0000259" key="3">
    <source>
        <dbReference type="Pfam" id="PF07603"/>
    </source>
</evidence>
<feature type="domain" description="Lcl C-terminal" evidence="3">
    <location>
        <begin position="255"/>
        <end position="427"/>
    </location>
</feature>
<dbReference type="Proteomes" id="UP000501466">
    <property type="component" value="Chromosome"/>
</dbReference>
<dbReference type="PANTHER" id="PTHR11102:SF160">
    <property type="entry name" value="ERAD-ASSOCIATED E3 UBIQUITIN-PROTEIN LIGASE COMPONENT HRD3"/>
    <property type="match status" value="1"/>
</dbReference>
<dbReference type="EMBL" id="AP021888">
    <property type="protein sequence ID" value="BBP44528.1"/>
    <property type="molecule type" value="Genomic_DNA"/>
</dbReference>
<dbReference type="Pfam" id="PF08238">
    <property type="entry name" value="Sel1"/>
    <property type="match status" value="4"/>
</dbReference>
<dbReference type="PANTHER" id="PTHR11102">
    <property type="entry name" value="SEL-1-LIKE PROTEIN"/>
    <property type="match status" value="1"/>
</dbReference>
<sequence length="439" mass="49334">MKSRFKQQLLSGLLALAFSQPIWAGYDEGRIAFKNKDYALAVKEWTLSARQGDQRSQNALGLMYKSGRGVTKDLEKAAYWYTKAAEQGSGVAQSNLGEMYADGKGVTQDYKKAAYWYTKAAEQGDVKTQKILGLMYLDGEGVTQDYKKAVYWFTKAAEKGDASAQNTIGGMYAEGYGVTQDSKKAVEWYIKAAEQGNATAQNNLELMFKAGQFDKKAYEEERIAKQKAYEEEKQKADAENKILLAKQGYIDNQDGTITDTKTNLTWMRCSLGQTWTGSSCSGEAKSFDEWKTAINWGKNTTYAGKSDWRLPTVEELHSLVYCSSGQQREFRMADDGRNRFAHQDGEWLDGRCEGNFQAPTIFSTAFPNTPNVGGLISVFYLTVSSFLERNKENGRVVYRALVSFDSGEPYEMIYASDYVWKFVRLVRGGEQQSSKTPKK</sequence>
<dbReference type="InterPro" id="IPR011990">
    <property type="entry name" value="TPR-like_helical_dom_sf"/>
</dbReference>
<dbReference type="AlphaFoldDB" id="A0A6F8PR74"/>
<dbReference type="SUPFAM" id="SSF81901">
    <property type="entry name" value="HCP-like"/>
    <property type="match status" value="1"/>
</dbReference>
<dbReference type="SMART" id="SM00671">
    <property type="entry name" value="SEL1"/>
    <property type="match status" value="4"/>
</dbReference>
<dbReference type="InterPro" id="IPR006597">
    <property type="entry name" value="Sel1-like"/>
</dbReference>
<dbReference type="InterPro" id="IPR011460">
    <property type="entry name" value="Lcl_C"/>
</dbReference>
<keyword evidence="2" id="KW-0732">Signal</keyword>
<feature type="chain" id="PRO_5026021013" description="Lcl C-terminal domain-containing protein" evidence="2">
    <location>
        <begin position="25"/>
        <end position="439"/>
    </location>
</feature>
<proteinExistence type="predicted"/>
<evidence type="ECO:0000256" key="2">
    <source>
        <dbReference type="SAM" id="SignalP"/>
    </source>
</evidence>
<name>A0A6F8PR74_9GAMM</name>
<evidence type="ECO:0000256" key="1">
    <source>
        <dbReference type="SAM" id="Coils"/>
    </source>
</evidence>
<dbReference type="Gene3D" id="1.25.40.10">
    <property type="entry name" value="Tetratricopeptide repeat domain"/>
    <property type="match status" value="1"/>
</dbReference>
<evidence type="ECO:0000313" key="4">
    <source>
        <dbReference type="EMBL" id="BBP44528.1"/>
    </source>
</evidence>
<reference evidence="5" key="1">
    <citation type="submission" date="2019-11" db="EMBL/GenBank/DDBJ databases">
        <title>Isolation and characterization of two novel species in the genus Thiomicrorhabdus.</title>
        <authorList>
            <person name="Mochizuki J."/>
            <person name="Kojima H."/>
            <person name="Fukui M."/>
        </authorList>
    </citation>
    <scope>NUCLEOTIDE SEQUENCE [LARGE SCALE GENOMIC DNA]</scope>
    <source>
        <strain evidence="5">AkT22</strain>
    </source>
</reference>
<dbReference type="KEGG" id="tzo:THMIRHAT_22740"/>
<organism evidence="4 5">
    <name type="scientific">Thiosulfativibrio zosterae</name>
    <dbReference type="NCBI Taxonomy" id="2675053"/>
    <lineage>
        <taxon>Bacteria</taxon>
        <taxon>Pseudomonadati</taxon>
        <taxon>Pseudomonadota</taxon>
        <taxon>Gammaproteobacteria</taxon>
        <taxon>Thiotrichales</taxon>
        <taxon>Piscirickettsiaceae</taxon>
        <taxon>Thiosulfativibrio</taxon>
    </lineage>
</organism>
<feature type="signal peptide" evidence="2">
    <location>
        <begin position="1"/>
        <end position="24"/>
    </location>
</feature>
<gene>
    <name evidence="4" type="ORF">THMIRHAT_22740</name>
</gene>
<dbReference type="InterPro" id="IPR050767">
    <property type="entry name" value="Sel1_AlgK"/>
</dbReference>
<keyword evidence="1" id="KW-0175">Coiled coil</keyword>
<feature type="coiled-coil region" evidence="1">
    <location>
        <begin position="215"/>
        <end position="246"/>
    </location>
</feature>